<reference evidence="2 3" key="1">
    <citation type="submission" date="2020-09" db="EMBL/GenBank/DDBJ databases">
        <title>Investigation of environmental microbe.</title>
        <authorList>
            <person name="Ou Y."/>
            <person name="Kang Q."/>
        </authorList>
    </citation>
    <scope>NUCLEOTIDE SEQUENCE [LARGE SCALE GENOMIC DNA]</scope>
    <source>
        <strain evidence="2 3">KJZ-9</strain>
    </source>
</reference>
<protein>
    <submittedName>
        <fullName evidence="2">SAM-dependent methyltransferase</fullName>
    </submittedName>
</protein>
<dbReference type="GO" id="GO:0032259">
    <property type="term" value="P:methylation"/>
    <property type="evidence" value="ECO:0007669"/>
    <property type="project" value="UniProtKB-KW"/>
</dbReference>
<evidence type="ECO:0000259" key="1">
    <source>
        <dbReference type="Pfam" id="PF18096"/>
    </source>
</evidence>
<proteinExistence type="predicted"/>
<keyword evidence="2" id="KW-0808">Transferase</keyword>
<dbReference type="CDD" id="cd02440">
    <property type="entry name" value="AdoMet_MTases"/>
    <property type="match status" value="1"/>
</dbReference>
<feature type="domain" description="THUMP-like" evidence="1">
    <location>
        <begin position="342"/>
        <end position="421"/>
    </location>
</feature>
<dbReference type="KEGG" id="rama:IDM48_03365"/>
<dbReference type="Proteomes" id="UP000516421">
    <property type="component" value="Chromosome"/>
</dbReference>
<evidence type="ECO:0000313" key="2">
    <source>
        <dbReference type="EMBL" id="QNV40466.1"/>
    </source>
</evidence>
<gene>
    <name evidence="2" type="ORF">IDM48_03365</name>
</gene>
<dbReference type="EMBL" id="CP061538">
    <property type="protein sequence ID" value="QNV40466.1"/>
    <property type="molecule type" value="Genomic_DNA"/>
</dbReference>
<dbReference type="Pfam" id="PF18096">
    <property type="entry name" value="Thump_like"/>
    <property type="match status" value="1"/>
</dbReference>
<keyword evidence="2" id="KW-0489">Methyltransferase</keyword>
<dbReference type="AlphaFoldDB" id="A0A7H2BLC0"/>
<keyword evidence="3" id="KW-1185">Reference proteome</keyword>
<dbReference type="SUPFAM" id="SSF53335">
    <property type="entry name" value="S-adenosyl-L-methionine-dependent methyltransferases"/>
    <property type="match status" value="1"/>
</dbReference>
<dbReference type="InterPro" id="IPR041497">
    <property type="entry name" value="Thump-like"/>
</dbReference>
<sequence>MSLLSSPPALALSVRELETVDRFVPYLQKNALEYASALRAEGFAPPSVSAILNQAKLRTQALSKFGEAAQKMVLTEAGFEQATRTSVARLHAQRFKEAGVVSVADLGCGIGADSLEFSRAGMSVLAVELDEATAAMTAHNLSDYPRSMVKVGNVEHLDISELKDNEGNPVQGLWLDPARRTVEQGRTSSRIFDAEAFSPPLSFVVKLAQTGIPMGVKMGPGIPHHEIPEQCEAQWISHGGQVVEVVLWFNALARKNVRRSATLLSPHPLEPEILFEITSAIDDVEVPPAESGEIEDFLYEPDGAIVRAHLVSELADQLDAHLIDKHLAYLSADKELDSPAVSGYRILGEMPLQEKVLKKWVREENIGTLTIKKRGVDIVPEQLRKKLLGQSKKKKGSVEGTLIVTRLGEGTASRRLALSAQPLMTFTG</sequence>
<accession>A0A7H2BLC0</accession>
<dbReference type="GO" id="GO:0008168">
    <property type="term" value="F:methyltransferase activity"/>
    <property type="evidence" value="ECO:0007669"/>
    <property type="project" value="UniProtKB-KW"/>
</dbReference>
<dbReference type="RefSeq" id="WP_190618043.1">
    <property type="nucleotide sequence ID" value="NZ_CP061538.1"/>
</dbReference>
<evidence type="ECO:0000313" key="3">
    <source>
        <dbReference type="Proteomes" id="UP000516421"/>
    </source>
</evidence>
<dbReference type="Gene3D" id="3.40.50.150">
    <property type="entry name" value="Vaccinia Virus protein VP39"/>
    <property type="match status" value="1"/>
</dbReference>
<dbReference type="InterPro" id="IPR029063">
    <property type="entry name" value="SAM-dependent_MTases_sf"/>
</dbReference>
<organism evidence="2 3">
    <name type="scientific">Rothia amarae</name>
    <dbReference type="NCBI Taxonomy" id="169480"/>
    <lineage>
        <taxon>Bacteria</taxon>
        <taxon>Bacillati</taxon>
        <taxon>Actinomycetota</taxon>
        <taxon>Actinomycetes</taxon>
        <taxon>Micrococcales</taxon>
        <taxon>Micrococcaceae</taxon>
        <taxon>Rothia</taxon>
    </lineage>
</organism>
<name>A0A7H2BLC0_9MICC</name>